<proteinExistence type="predicted"/>
<keyword evidence="1" id="KW-0732">Signal</keyword>
<dbReference type="InterPro" id="IPR013424">
    <property type="entry name" value="Ice-binding_C"/>
</dbReference>
<evidence type="ECO:0000313" key="3">
    <source>
        <dbReference type="EMBL" id="NJC33389.1"/>
    </source>
</evidence>
<feature type="chain" id="PRO_5045185301" description="Ice-binding protein C-terminal domain-containing protein" evidence="1">
    <location>
        <begin position="22"/>
        <end position="321"/>
    </location>
</feature>
<keyword evidence="4" id="KW-1185">Reference proteome</keyword>
<feature type="signal peptide" evidence="1">
    <location>
        <begin position="1"/>
        <end position="21"/>
    </location>
</feature>
<dbReference type="Pfam" id="PF07589">
    <property type="entry name" value="PEP-CTERM"/>
    <property type="match status" value="1"/>
</dbReference>
<accession>A0ABX0XJ84</accession>
<sequence>MRFYRFAAVATAALLTGTASAETLTTGADDGQVIIDTNGFGTLGALNAQSSGSTGLYNPTGDQAAASTIYASGLFVGINGGARVSTASGQLQSFTGTDLSRTSVFTLGDLLSVQLVQTVSNLVDTAGNQTGSLLTQTYSFTNLGDADLSLDLFRYLDGDLRFDSELIDGGGRLTSGGNEILFETDTATGASDSATFVGIFNTGGTAAGFEIGEYSDLRTRAQGAGGLSNTIRNDADGDGFIDANRGYDVELALRNSLQLSGRGTGSFATSTIFGTGAPGQVVLPPPTGAVPEPATWAMMIGGFGLIGGAMRRRGQQAVVTA</sequence>
<evidence type="ECO:0000313" key="4">
    <source>
        <dbReference type="Proteomes" id="UP000734218"/>
    </source>
</evidence>
<dbReference type="EMBL" id="JAATJE010000001">
    <property type="protein sequence ID" value="NJC33389.1"/>
    <property type="molecule type" value="Genomic_DNA"/>
</dbReference>
<dbReference type="Proteomes" id="UP000734218">
    <property type="component" value="Unassembled WGS sequence"/>
</dbReference>
<evidence type="ECO:0000259" key="2">
    <source>
        <dbReference type="Pfam" id="PF07589"/>
    </source>
</evidence>
<reference evidence="3 4" key="1">
    <citation type="submission" date="2020-03" db="EMBL/GenBank/DDBJ databases">
        <title>Genomic Encyclopedia of Type Strains, Phase IV (KMG-IV): sequencing the most valuable type-strain genomes for metagenomic binning, comparative biology and taxonomic classification.</title>
        <authorList>
            <person name="Goeker M."/>
        </authorList>
    </citation>
    <scope>NUCLEOTIDE SEQUENCE [LARGE SCALE GENOMIC DNA]</scope>
    <source>
        <strain evidence="3 4">DSM 27651</strain>
    </source>
</reference>
<name>A0ABX0XJ84_9SPHN</name>
<feature type="domain" description="Ice-binding protein C-terminal" evidence="2">
    <location>
        <begin position="289"/>
        <end position="313"/>
    </location>
</feature>
<comment type="caution">
    <text evidence="3">The sequence shown here is derived from an EMBL/GenBank/DDBJ whole genome shotgun (WGS) entry which is preliminary data.</text>
</comment>
<gene>
    <name evidence="3" type="ORF">GGR88_000863</name>
</gene>
<evidence type="ECO:0000256" key="1">
    <source>
        <dbReference type="SAM" id="SignalP"/>
    </source>
</evidence>
<dbReference type="NCBIfam" id="TIGR02595">
    <property type="entry name" value="PEP_CTERM"/>
    <property type="match status" value="1"/>
</dbReference>
<protein>
    <recommendedName>
        <fullName evidence="2">Ice-binding protein C-terminal domain-containing protein</fullName>
    </recommendedName>
</protein>
<dbReference type="NCBIfam" id="NF035944">
    <property type="entry name" value="PEPxxWA-CTERM"/>
    <property type="match status" value="1"/>
</dbReference>
<organism evidence="3 4">
    <name type="scientific">Sphingomonas jejuensis</name>
    <dbReference type="NCBI Taxonomy" id="904715"/>
    <lineage>
        <taxon>Bacteria</taxon>
        <taxon>Pseudomonadati</taxon>
        <taxon>Pseudomonadota</taxon>
        <taxon>Alphaproteobacteria</taxon>
        <taxon>Sphingomonadales</taxon>
        <taxon>Sphingomonadaceae</taxon>
        <taxon>Sphingomonas</taxon>
    </lineage>
</organism>